<feature type="domain" description="ABC transmembrane type-1" evidence="8">
    <location>
        <begin position="95"/>
        <end position="313"/>
    </location>
</feature>
<keyword evidence="3" id="KW-1003">Cell membrane</keyword>
<keyword evidence="5 7" id="KW-1133">Transmembrane helix</keyword>
<dbReference type="Pfam" id="PF00528">
    <property type="entry name" value="BPD_transp_1"/>
    <property type="match status" value="1"/>
</dbReference>
<keyword evidence="6 7" id="KW-0472">Membrane</keyword>
<dbReference type="EMBL" id="SLXK01000036">
    <property type="protein sequence ID" value="TCP22345.1"/>
    <property type="molecule type" value="Genomic_DNA"/>
</dbReference>
<comment type="similarity">
    <text evidence="7">Belongs to the binding-protein-dependent transport system permease family.</text>
</comment>
<dbReference type="RefSeq" id="WP_207902970.1">
    <property type="nucleotide sequence ID" value="NZ_SLXK01000036.1"/>
</dbReference>
<dbReference type="PROSITE" id="PS50928">
    <property type="entry name" value="ABC_TM1"/>
    <property type="match status" value="1"/>
</dbReference>
<dbReference type="InterPro" id="IPR000515">
    <property type="entry name" value="MetI-like"/>
</dbReference>
<feature type="transmembrane region" description="Helical" evidence="7">
    <location>
        <begin position="183"/>
        <end position="205"/>
    </location>
</feature>
<comment type="caution">
    <text evidence="9">The sequence shown here is derived from an EMBL/GenBank/DDBJ whole genome shotgun (WGS) entry which is preliminary data.</text>
</comment>
<evidence type="ECO:0000256" key="6">
    <source>
        <dbReference type="ARBA" id="ARBA00023136"/>
    </source>
</evidence>
<proteinExistence type="inferred from homology"/>
<feature type="transmembrane region" description="Helical" evidence="7">
    <location>
        <begin position="294"/>
        <end position="317"/>
    </location>
</feature>
<keyword evidence="2 7" id="KW-0813">Transport</keyword>
<evidence type="ECO:0000256" key="2">
    <source>
        <dbReference type="ARBA" id="ARBA00022448"/>
    </source>
</evidence>
<dbReference type="GO" id="GO:0055085">
    <property type="term" value="P:transmembrane transport"/>
    <property type="evidence" value="ECO:0007669"/>
    <property type="project" value="InterPro"/>
</dbReference>
<evidence type="ECO:0000313" key="10">
    <source>
        <dbReference type="Proteomes" id="UP000295416"/>
    </source>
</evidence>
<dbReference type="GO" id="GO:0005886">
    <property type="term" value="C:plasma membrane"/>
    <property type="evidence" value="ECO:0007669"/>
    <property type="project" value="UniProtKB-SubCell"/>
</dbReference>
<feature type="transmembrane region" description="Helical" evidence="7">
    <location>
        <begin position="232"/>
        <end position="256"/>
    </location>
</feature>
<feature type="transmembrane region" description="Helical" evidence="7">
    <location>
        <begin position="35"/>
        <end position="57"/>
    </location>
</feature>
<dbReference type="InterPro" id="IPR050809">
    <property type="entry name" value="UgpAE/MalFG_permease"/>
</dbReference>
<dbReference type="PANTHER" id="PTHR43227:SF11">
    <property type="entry name" value="BLL4140 PROTEIN"/>
    <property type="match status" value="1"/>
</dbReference>
<dbReference type="PANTHER" id="PTHR43227">
    <property type="entry name" value="BLL4140 PROTEIN"/>
    <property type="match status" value="1"/>
</dbReference>
<organism evidence="9 10">
    <name type="scientific">Scopulibacillus darangshiensis</name>
    <dbReference type="NCBI Taxonomy" id="442528"/>
    <lineage>
        <taxon>Bacteria</taxon>
        <taxon>Bacillati</taxon>
        <taxon>Bacillota</taxon>
        <taxon>Bacilli</taxon>
        <taxon>Bacillales</taxon>
        <taxon>Sporolactobacillaceae</taxon>
        <taxon>Scopulibacillus</taxon>
    </lineage>
</organism>
<dbReference type="Gene3D" id="1.10.3720.10">
    <property type="entry name" value="MetI-like"/>
    <property type="match status" value="1"/>
</dbReference>
<comment type="subcellular location">
    <subcellularLocation>
        <location evidence="1 7">Cell membrane</location>
        <topology evidence="1 7">Multi-pass membrane protein</topology>
    </subcellularLocation>
</comment>
<dbReference type="InterPro" id="IPR035906">
    <property type="entry name" value="MetI-like_sf"/>
</dbReference>
<feature type="transmembrane region" description="Helical" evidence="7">
    <location>
        <begin position="129"/>
        <end position="150"/>
    </location>
</feature>
<dbReference type="CDD" id="cd06261">
    <property type="entry name" value="TM_PBP2"/>
    <property type="match status" value="1"/>
</dbReference>
<dbReference type="SUPFAM" id="SSF161098">
    <property type="entry name" value="MetI-like"/>
    <property type="match status" value="1"/>
</dbReference>
<evidence type="ECO:0000256" key="7">
    <source>
        <dbReference type="RuleBase" id="RU363032"/>
    </source>
</evidence>
<evidence type="ECO:0000256" key="1">
    <source>
        <dbReference type="ARBA" id="ARBA00004651"/>
    </source>
</evidence>
<evidence type="ECO:0000256" key="4">
    <source>
        <dbReference type="ARBA" id="ARBA00022692"/>
    </source>
</evidence>
<evidence type="ECO:0000313" key="9">
    <source>
        <dbReference type="EMBL" id="TCP22345.1"/>
    </source>
</evidence>
<evidence type="ECO:0000256" key="5">
    <source>
        <dbReference type="ARBA" id="ARBA00022989"/>
    </source>
</evidence>
<gene>
    <name evidence="9" type="ORF">EV207_13632</name>
</gene>
<keyword evidence="10" id="KW-1185">Reference proteome</keyword>
<dbReference type="Proteomes" id="UP000295416">
    <property type="component" value="Unassembled WGS sequence"/>
</dbReference>
<feature type="transmembrane region" description="Helical" evidence="7">
    <location>
        <begin position="99"/>
        <end position="120"/>
    </location>
</feature>
<accession>A0A4R2NM22</accession>
<dbReference type="AlphaFoldDB" id="A0A4R2NM22"/>
<evidence type="ECO:0000256" key="3">
    <source>
        <dbReference type="ARBA" id="ARBA00022475"/>
    </source>
</evidence>
<sequence>MSRLKIITEKKSKPYMSLSPKKVANNKTLRRKRIWWAYLFILPQLLFFLVFTIYPIVMSYVYSVFDWPGIGPLDDFAGLENYTRVLKDPSFWNAFKNTFIYMAGVTLLLLPTSLLLAIALNNVLKKSSVFYRTIFFLPVVTTTAIVGIVMRKVFSSTGVLNEFLMAIGLIDEPHNWLGSPTSAMIILIVIGAWKFFGMMMVYWLAGLQTLPKDVLEAASMDGCNLWQKLRHVIVPILLPVAMVILLLCVSSSLHVFDLVLTLTGGGPYYSTDVVDLYIFRFAFNPDSGLPSMGYASAAGVVFGLAVFAVILLLGWLIRRTKQS</sequence>
<protein>
    <submittedName>
        <fullName evidence="9">Carbohydrate ABC transporter membrane protein 1 (CUT1 family)</fullName>
    </submittedName>
</protein>
<name>A0A4R2NM22_9BACL</name>
<keyword evidence="4 7" id="KW-0812">Transmembrane</keyword>
<reference evidence="9 10" key="1">
    <citation type="submission" date="2019-03" db="EMBL/GenBank/DDBJ databases">
        <title>Genomic Encyclopedia of Type Strains, Phase IV (KMG-IV): sequencing the most valuable type-strain genomes for metagenomic binning, comparative biology and taxonomic classification.</title>
        <authorList>
            <person name="Goeker M."/>
        </authorList>
    </citation>
    <scope>NUCLEOTIDE SEQUENCE [LARGE SCALE GENOMIC DNA]</scope>
    <source>
        <strain evidence="9 10">DSM 19377</strain>
    </source>
</reference>
<evidence type="ECO:0000259" key="8">
    <source>
        <dbReference type="PROSITE" id="PS50928"/>
    </source>
</evidence>